<dbReference type="GO" id="GO:0003677">
    <property type="term" value="F:DNA binding"/>
    <property type="evidence" value="ECO:0007669"/>
    <property type="project" value="InterPro"/>
</dbReference>
<dbReference type="CDD" id="cd00093">
    <property type="entry name" value="HTH_XRE"/>
    <property type="match status" value="1"/>
</dbReference>
<feature type="region of interest" description="Disordered" evidence="1">
    <location>
        <begin position="127"/>
        <end position="153"/>
    </location>
</feature>
<accession>A0A2P7QNC7</accession>
<dbReference type="InterPro" id="IPR001387">
    <property type="entry name" value="Cro/C1-type_HTH"/>
</dbReference>
<name>A0A2P7QNC7_9SPHN</name>
<gene>
    <name evidence="3" type="ORF">C7I55_12650</name>
</gene>
<dbReference type="Gene3D" id="1.10.260.40">
    <property type="entry name" value="lambda repressor-like DNA-binding domains"/>
    <property type="match status" value="1"/>
</dbReference>
<evidence type="ECO:0000256" key="1">
    <source>
        <dbReference type="SAM" id="MobiDB-lite"/>
    </source>
</evidence>
<dbReference type="OrthoDB" id="528805at2"/>
<feature type="domain" description="HTH cro/C1-type" evidence="2">
    <location>
        <begin position="23"/>
        <end position="65"/>
    </location>
</feature>
<proteinExistence type="predicted"/>
<evidence type="ECO:0000259" key="2">
    <source>
        <dbReference type="PROSITE" id="PS50943"/>
    </source>
</evidence>
<evidence type="ECO:0000313" key="3">
    <source>
        <dbReference type="EMBL" id="PSJ39456.1"/>
    </source>
</evidence>
<dbReference type="InterPro" id="IPR010982">
    <property type="entry name" value="Lambda_DNA-bd_dom_sf"/>
</dbReference>
<keyword evidence="4" id="KW-1185">Reference proteome</keyword>
<comment type="caution">
    <text evidence="3">The sequence shown here is derived from an EMBL/GenBank/DDBJ whole genome shotgun (WGS) entry which is preliminary data.</text>
</comment>
<dbReference type="SUPFAM" id="SSF47413">
    <property type="entry name" value="lambda repressor-like DNA-binding domains"/>
    <property type="match status" value="1"/>
</dbReference>
<dbReference type="Proteomes" id="UP000241167">
    <property type="component" value="Unassembled WGS sequence"/>
</dbReference>
<organism evidence="3 4">
    <name type="scientific">Allosphingosinicella deserti</name>
    <dbReference type="NCBI Taxonomy" id="2116704"/>
    <lineage>
        <taxon>Bacteria</taxon>
        <taxon>Pseudomonadati</taxon>
        <taxon>Pseudomonadota</taxon>
        <taxon>Alphaproteobacteria</taxon>
        <taxon>Sphingomonadales</taxon>
        <taxon>Sphingomonadaceae</taxon>
        <taxon>Allosphingosinicella</taxon>
    </lineage>
</organism>
<dbReference type="RefSeq" id="WP_106513357.1">
    <property type="nucleotide sequence ID" value="NZ_PXYI01000004.1"/>
</dbReference>
<sequence length="153" mass="16262">MTTPNQRLKLARAKRFERAIDAARAMGVPVATYNQHENGLRGSGSIPRRAAERYAAFFGVSLDWLLTGRGADPAADDPLPSEAELERMVEIAMLELPAGARLADFPHIVGPALHAQLVQFRSAHGVRSSPDAATVPGTDARSRAPTSPGARAG</sequence>
<dbReference type="PROSITE" id="PS50943">
    <property type="entry name" value="HTH_CROC1"/>
    <property type="match status" value="1"/>
</dbReference>
<dbReference type="AlphaFoldDB" id="A0A2P7QNC7"/>
<protein>
    <recommendedName>
        <fullName evidence="2">HTH cro/C1-type domain-containing protein</fullName>
    </recommendedName>
</protein>
<evidence type="ECO:0000313" key="4">
    <source>
        <dbReference type="Proteomes" id="UP000241167"/>
    </source>
</evidence>
<dbReference type="EMBL" id="PXYI01000004">
    <property type="protein sequence ID" value="PSJ39456.1"/>
    <property type="molecule type" value="Genomic_DNA"/>
</dbReference>
<reference evidence="3 4" key="1">
    <citation type="submission" date="2018-03" db="EMBL/GenBank/DDBJ databases">
        <title>The draft genome of Sphingosinicella sp. GL-C-18.</title>
        <authorList>
            <person name="Liu L."/>
            <person name="Li L."/>
            <person name="Liang L."/>
            <person name="Zhang X."/>
            <person name="Wang T."/>
        </authorList>
    </citation>
    <scope>NUCLEOTIDE SEQUENCE [LARGE SCALE GENOMIC DNA]</scope>
    <source>
        <strain evidence="3 4">GL-C-18</strain>
    </source>
</reference>
<dbReference type="SMART" id="SM00530">
    <property type="entry name" value="HTH_XRE"/>
    <property type="match status" value="1"/>
</dbReference>